<dbReference type="Proteomes" id="UP000006545">
    <property type="component" value="Chromosome"/>
</dbReference>
<evidence type="ECO:0000259" key="3">
    <source>
        <dbReference type="Pfam" id="PF22013"/>
    </source>
</evidence>
<sequence length="409" mass="46699">MLSQQQMEQVVALSRQWADRSPDRILFERSELEPELKRQIALQVSLLPKMQRKMPRFAESGGYIPHRVNFEQSSSELTARYKQQLIAPQEHILDMTGGLGIDALAMASVSEQSVIYEIDQTMAEALTYNMHKILQQDHVTVHCGDALAAMERATLEGVTLVYADPARRDMEDPNRRLISMDEYSPSPLQIMSRLQELGYQGRLLLKLSPMLDIQWILEQLPQVCAVHIVQVQDEVKELLVAVSMQRQETDPEIYLAVVDRLGQVSRWSFPYQHLSSVRTAYATKVEEYIHIPQPLLMKSGAFHLIAEEQSLTLLGPNSHIYTSAKASPSPLYKSYKLIEEIDYSKSVLRGKELQALRQHYPALTIMSRHFPLTAQQLKQTLKTDESDTYYLLATTMGERARKLLILTSC</sequence>
<dbReference type="KEGG" id="pah:Poras_1458"/>
<evidence type="ECO:0000313" key="4">
    <source>
        <dbReference type="EMBL" id="AEE13391.1"/>
    </source>
</evidence>
<dbReference type="EMBL" id="CP002689">
    <property type="protein sequence ID" value="AEE13391.1"/>
    <property type="molecule type" value="Genomic_DNA"/>
</dbReference>
<dbReference type="SUPFAM" id="SSF53335">
    <property type="entry name" value="S-adenosyl-L-methionine-dependent methyltransferases"/>
    <property type="match status" value="1"/>
</dbReference>
<proteinExistence type="predicted"/>
<keyword evidence="5" id="KW-1185">Reference proteome</keyword>
<dbReference type="InterPro" id="IPR029063">
    <property type="entry name" value="SAM-dependent_MTases_sf"/>
</dbReference>
<protein>
    <submittedName>
        <fullName evidence="4">Uncharacterized protein</fullName>
    </submittedName>
</protein>
<dbReference type="eggNOG" id="COG0742">
    <property type="taxonomic scope" value="Bacteria"/>
</dbReference>
<dbReference type="InterPro" id="IPR041497">
    <property type="entry name" value="Thump-like"/>
</dbReference>
<dbReference type="Pfam" id="PF22013">
    <property type="entry name" value="PG_1098_Fer"/>
    <property type="match status" value="1"/>
</dbReference>
<dbReference type="STRING" id="879243.Poras_1458"/>
<reference evidence="5" key="1">
    <citation type="submission" date="2011-04" db="EMBL/GenBank/DDBJ databases">
        <title>The complete genome of Porphyromonas asaccharolytica DSM 20707.</title>
        <authorList>
            <person name="Lucas S."/>
            <person name="Han J."/>
            <person name="Lapidus A."/>
            <person name="Bruce D."/>
            <person name="Goodwin L."/>
            <person name="Pitluck S."/>
            <person name="Peters L."/>
            <person name="Kyrpides N."/>
            <person name="Mavromatis K."/>
            <person name="Ivanova N."/>
            <person name="Ovchinnikova G."/>
            <person name="Pagani I."/>
            <person name="Lu M."/>
            <person name="Detter J.C."/>
            <person name="Tapia R."/>
            <person name="Han C."/>
            <person name="Land M."/>
            <person name="Hauser L."/>
            <person name="Markowitz V."/>
            <person name="Cheng J.-F."/>
            <person name="Hugenholtz P."/>
            <person name="Woyke T."/>
            <person name="Wu D."/>
            <person name="Gronow S."/>
            <person name="Wellnitz S."/>
            <person name="Brambilla E."/>
            <person name="Klenk H.-P."/>
            <person name="Eisen J.A."/>
        </authorList>
    </citation>
    <scope>NUCLEOTIDE SEQUENCE [LARGE SCALE GENOMIC DNA]</scope>
    <source>
        <strain evidence="5">ATCC 25260 / DSM 20707 / VPI 4198</strain>
    </source>
</reference>
<dbReference type="Pfam" id="PF21911">
    <property type="entry name" value="PG_1098_N"/>
    <property type="match status" value="1"/>
</dbReference>
<feature type="domain" description="THUMP-like" evidence="1">
    <location>
        <begin position="349"/>
        <end position="407"/>
    </location>
</feature>
<dbReference type="InterPro" id="IPR054168">
    <property type="entry name" value="PG_1098_Fer"/>
</dbReference>
<dbReference type="CDD" id="cd02440">
    <property type="entry name" value="AdoMet_MTases"/>
    <property type="match status" value="1"/>
</dbReference>
<evidence type="ECO:0000313" key="5">
    <source>
        <dbReference type="Proteomes" id="UP000006545"/>
    </source>
</evidence>
<gene>
    <name evidence="4" type="ordered locus">Poras_1458</name>
</gene>
<evidence type="ECO:0000259" key="1">
    <source>
        <dbReference type="Pfam" id="PF18096"/>
    </source>
</evidence>
<name>F4KN13_PORAD</name>
<dbReference type="InterPro" id="IPR054111">
    <property type="entry name" value="PG_1098_N"/>
</dbReference>
<dbReference type="Gene3D" id="1.10.10.1110">
    <property type="entry name" value="Methyltransferase PG1098, N-terminal domain"/>
    <property type="match status" value="1"/>
</dbReference>
<evidence type="ECO:0000259" key="2">
    <source>
        <dbReference type="Pfam" id="PF21911"/>
    </source>
</evidence>
<organism evidence="4 5">
    <name type="scientific">Porphyromonas asaccharolytica (strain ATCC 25260 / DSM 20707 / BCRC 10618 / CCUG 7834 / JCM 6326 / LMG 13178 / VPI 4198 / B440)</name>
    <name type="common">Bacteroides asaccharolyticus</name>
    <dbReference type="NCBI Taxonomy" id="879243"/>
    <lineage>
        <taxon>Bacteria</taxon>
        <taxon>Pseudomonadati</taxon>
        <taxon>Bacteroidota</taxon>
        <taxon>Bacteroidia</taxon>
        <taxon>Bacteroidales</taxon>
        <taxon>Porphyromonadaceae</taxon>
        <taxon>Porphyromonas</taxon>
    </lineage>
</organism>
<feature type="domain" description="PG-1098 N-terminal" evidence="2">
    <location>
        <begin position="2"/>
        <end position="46"/>
    </location>
</feature>
<dbReference type="HOGENOM" id="CLU_038123_0_0_10"/>
<dbReference type="Pfam" id="PF18096">
    <property type="entry name" value="Thump_like"/>
    <property type="match status" value="1"/>
</dbReference>
<dbReference type="Gene3D" id="3.40.50.150">
    <property type="entry name" value="Vaccinia Virus protein VP39"/>
    <property type="match status" value="1"/>
</dbReference>
<feature type="domain" description="PG-1098 ferredoxin-like" evidence="3">
    <location>
        <begin position="288"/>
        <end position="326"/>
    </location>
</feature>
<dbReference type="RefSeq" id="WP_013760753.1">
    <property type="nucleotide sequence ID" value="NC_015501.1"/>
</dbReference>
<dbReference type="OrthoDB" id="1000417at2"/>
<dbReference type="AlphaFoldDB" id="F4KN13"/>
<accession>F4KN13</accession>